<sequence length="53" mass="5978">MLLENDTLMDFDIVVASPLLSLEKLGLGMKNAANDEYNRFKRGTHPKAIIFLI</sequence>
<evidence type="ECO:0000313" key="1">
    <source>
        <dbReference type="EMBL" id="AFB20956.1"/>
    </source>
</evidence>
<accession>A0ABM5MTY2</accession>
<keyword evidence="2" id="KW-1185">Reference proteome</keyword>
<name>A0ABM5MTY2_RICCA</name>
<reference evidence="2" key="1">
    <citation type="submission" date="2012-02" db="EMBL/GenBank/DDBJ databases">
        <title>Complete genome sequence of Rickettsia parkeri strain Portsmouth.</title>
        <authorList>
            <person name="Johnson S.L."/>
            <person name="Munk A.C."/>
            <person name="Han S."/>
            <person name="Bruce D.C."/>
            <person name="Dasch G.A."/>
        </authorList>
    </citation>
    <scope>NUCLEOTIDE SEQUENCE [LARGE SCALE GENOMIC DNA]</scope>
    <source>
        <strain evidence="2">CA410</strain>
    </source>
</reference>
<protein>
    <submittedName>
        <fullName evidence="1">Type I restriction-modification system, M subunit</fullName>
    </submittedName>
</protein>
<proteinExistence type="predicted"/>
<evidence type="ECO:0000313" key="2">
    <source>
        <dbReference type="Proteomes" id="UP000007878"/>
    </source>
</evidence>
<dbReference type="EMBL" id="CP003304">
    <property type="protein sequence ID" value="AFB20956.1"/>
    <property type="molecule type" value="Genomic_DNA"/>
</dbReference>
<organism evidence="1 2">
    <name type="scientific">Rickettsia canadensis str. CA410</name>
    <dbReference type="NCBI Taxonomy" id="1105107"/>
    <lineage>
        <taxon>Bacteria</taxon>
        <taxon>Pseudomonadati</taxon>
        <taxon>Pseudomonadota</taxon>
        <taxon>Alphaproteobacteria</taxon>
        <taxon>Rickettsiales</taxon>
        <taxon>Rickettsiaceae</taxon>
        <taxon>Rickettsieae</taxon>
        <taxon>Rickettsia</taxon>
        <taxon>belli group</taxon>
    </lineage>
</organism>
<dbReference type="Proteomes" id="UP000007878">
    <property type="component" value="Chromosome"/>
</dbReference>
<gene>
    <name evidence="1" type="ORF">RCA_01905</name>
</gene>